<evidence type="ECO:0000256" key="1">
    <source>
        <dbReference type="ARBA" id="ARBA00023015"/>
    </source>
</evidence>
<evidence type="ECO:0000256" key="3">
    <source>
        <dbReference type="ARBA" id="ARBA00023163"/>
    </source>
</evidence>
<evidence type="ECO:0000256" key="2">
    <source>
        <dbReference type="ARBA" id="ARBA00023125"/>
    </source>
</evidence>
<organism evidence="6 7">
    <name type="scientific">Kribbella italica</name>
    <dbReference type="NCBI Taxonomy" id="1540520"/>
    <lineage>
        <taxon>Bacteria</taxon>
        <taxon>Bacillati</taxon>
        <taxon>Actinomycetota</taxon>
        <taxon>Actinomycetes</taxon>
        <taxon>Propionibacteriales</taxon>
        <taxon>Kribbellaceae</taxon>
        <taxon>Kribbella</taxon>
    </lineage>
</organism>
<accession>A0A7W9JAZ8</accession>
<gene>
    <name evidence="6" type="ORF">HDA39_005186</name>
</gene>
<feature type="DNA-binding region" description="H-T-H motif" evidence="4">
    <location>
        <begin position="42"/>
        <end position="61"/>
    </location>
</feature>
<dbReference type="EMBL" id="JACHMY010000001">
    <property type="protein sequence ID" value="MBB5838452.1"/>
    <property type="molecule type" value="Genomic_DNA"/>
</dbReference>
<dbReference type="InterPro" id="IPR036271">
    <property type="entry name" value="Tet_transcr_reg_TetR-rel_C_sf"/>
</dbReference>
<keyword evidence="2 4" id="KW-0238">DNA-binding</keyword>
<reference evidence="6 7" key="1">
    <citation type="submission" date="2020-08" db="EMBL/GenBank/DDBJ databases">
        <title>Sequencing the genomes of 1000 actinobacteria strains.</title>
        <authorList>
            <person name="Klenk H.-P."/>
        </authorList>
    </citation>
    <scope>NUCLEOTIDE SEQUENCE [LARGE SCALE GENOMIC DNA]</scope>
    <source>
        <strain evidence="6 7">DSM 28967</strain>
    </source>
</reference>
<keyword evidence="7" id="KW-1185">Reference proteome</keyword>
<keyword evidence="1" id="KW-0805">Transcription regulation</keyword>
<protein>
    <submittedName>
        <fullName evidence="6">AcrR family transcriptional regulator</fullName>
    </submittedName>
</protein>
<dbReference type="GO" id="GO:0003700">
    <property type="term" value="F:DNA-binding transcription factor activity"/>
    <property type="evidence" value="ECO:0007669"/>
    <property type="project" value="TreeGrafter"/>
</dbReference>
<dbReference type="InterPro" id="IPR050109">
    <property type="entry name" value="HTH-type_TetR-like_transc_reg"/>
</dbReference>
<dbReference type="SUPFAM" id="SSF48498">
    <property type="entry name" value="Tetracyclin repressor-like, C-terminal domain"/>
    <property type="match status" value="1"/>
</dbReference>
<evidence type="ECO:0000256" key="4">
    <source>
        <dbReference type="PROSITE-ProRule" id="PRU00335"/>
    </source>
</evidence>
<dbReference type="Proteomes" id="UP000549971">
    <property type="component" value="Unassembled WGS sequence"/>
</dbReference>
<evidence type="ECO:0000259" key="5">
    <source>
        <dbReference type="PROSITE" id="PS50977"/>
    </source>
</evidence>
<feature type="domain" description="HTH tetR-type" evidence="5">
    <location>
        <begin position="19"/>
        <end position="79"/>
    </location>
</feature>
<comment type="caution">
    <text evidence="6">The sequence shown here is derived from an EMBL/GenBank/DDBJ whole genome shotgun (WGS) entry which is preliminary data.</text>
</comment>
<keyword evidence="3" id="KW-0804">Transcription</keyword>
<dbReference type="RefSeq" id="WP_184799254.1">
    <property type="nucleotide sequence ID" value="NZ_JACHMY010000001.1"/>
</dbReference>
<proteinExistence type="predicted"/>
<dbReference type="InterPro" id="IPR009057">
    <property type="entry name" value="Homeodomain-like_sf"/>
</dbReference>
<dbReference type="AlphaFoldDB" id="A0A7W9JAZ8"/>
<dbReference type="Gene3D" id="1.10.357.10">
    <property type="entry name" value="Tetracycline Repressor, domain 2"/>
    <property type="match status" value="1"/>
</dbReference>
<sequence>MSPTDDTSGSSAQPSFIQTARRGQLVEAAIETLAAVGYGKASTVLIAQRAGVSRGVLTYHFRDRDDLIAEVVATVYALGVREVGPQTFGASSPRAALLGFAAGSVEFYAAYPTHIAALTEIFNAGRHTDAPARPTRSEHNREMADVQDLLVAGQRDGQFRDFDAEQMASIIRAVLDVAAVQLTKGGSVEVVRHETVRAVDALTRQEKQ</sequence>
<evidence type="ECO:0000313" key="6">
    <source>
        <dbReference type="EMBL" id="MBB5838452.1"/>
    </source>
</evidence>
<dbReference type="SUPFAM" id="SSF46689">
    <property type="entry name" value="Homeodomain-like"/>
    <property type="match status" value="1"/>
</dbReference>
<name>A0A7W9JAZ8_9ACTN</name>
<dbReference type="PANTHER" id="PTHR30055">
    <property type="entry name" value="HTH-TYPE TRANSCRIPTIONAL REGULATOR RUTR"/>
    <property type="match status" value="1"/>
</dbReference>
<evidence type="ECO:0000313" key="7">
    <source>
        <dbReference type="Proteomes" id="UP000549971"/>
    </source>
</evidence>
<dbReference type="PANTHER" id="PTHR30055:SF234">
    <property type="entry name" value="HTH-TYPE TRANSCRIPTIONAL REGULATOR BETI"/>
    <property type="match status" value="1"/>
</dbReference>
<dbReference type="PROSITE" id="PS50977">
    <property type="entry name" value="HTH_TETR_2"/>
    <property type="match status" value="1"/>
</dbReference>
<dbReference type="InterPro" id="IPR001647">
    <property type="entry name" value="HTH_TetR"/>
</dbReference>
<dbReference type="Pfam" id="PF00440">
    <property type="entry name" value="TetR_N"/>
    <property type="match status" value="1"/>
</dbReference>
<dbReference type="PRINTS" id="PR00455">
    <property type="entry name" value="HTHTETR"/>
</dbReference>
<dbReference type="GO" id="GO:0000976">
    <property type="term" value="F:transcription cis-regulatory region binding"/>
    <property type="evidence" value="ECO:0007669"/>
    <property type="project" value="TreeGrafter"/>
</dbReference>